<evidence type="ECO:0000256" key="2">
    <source>
        <dbReference type="SAM" id="Phobius"/>
    </source>
</evidence>
<keyword evidence="2" id="KW-0812">Transmembrane</keyword>
<reference evidence="4 5" key="1">
    <citation type="submission" date="2017-04" db="EMBL/GenBank/DDBJ databases">
        <title>Genome Sequence of the Model Brown-Rot Fungus Postia placenta SB12.</title>
        <authorList>
            <consortium name="DOE Joint Genome Institute"/>
            <person name="Gaskell J."/>
            <person name="Kersten P."/>
            <person name="Larrondo L.F."/>
            <person name="Canessa P."/>
            <person name="Martinez D."/>
            <person name="Hibbett D."/>
            <person name="Schmoll M."/>
            <person name="Kubicek C.P."/>
            <person name="Martinez A.T."/>
            <person name="Yadav J."/>
            <person name="Master E."/>
            <person name="Magnuson J.K."/>
            <person name="James T."/>
            <person name="Yaver D."/>
            <person name="Berka R."/>
            <person name="Labutti K."/>
            <person name="Lipzen A."/>
            <person name="Aerts A."/>
            <person name="Barry K."/>
            <person name="Henrissat B."/>
            <person name="Blanchette R."/>
            <person name="Grigoriev I."/>
            <person name="Cullen D."/>
        </authorList>
    </citation>
    <scope>NUCLEOTIDE SEQUENCE [LARGE SCALE GENOMIC DNA]</scope>
    <source>
        <strain evidence="4 5">MAD-698-R-SB12</strain>
    </source>
</reference>
<keyword evidence="2" id="KW-1133">Transmembrane helix</keyword>
<dbReference type="InterPro" id="IPR045340">
    <property type="entry name" value="DUF6533"/>
</dbReference>
<evidence type="ECO:0000256" key="1">
    <source>
        <dbReference type="SAM" id="MobiDB-lite"/>
    </source>
</evidence>
<feature type="transmembrane region" description="Helical" evidence="2">
    <location>
        <begin position="170"/>
        <end position="190"/>
    </location>
</feature>
<name>A0A1X6N0L6_9APHY</name>
<feature type="compositionally biased region" description="Low complexity" evidence="1">
    <location>
        <begin position="311"/>
        <end position="327"/>
    </location>
</feature>
<evidence type="ECO:0000313" key="5">
    <source>
        <dbReference type="Proteomes" id="UP000194127"/>
    </source>
</evidence>
<feature type="region of interest" description="Disordered" evidence="1">
    <location>
        <begin position="310"/>
        <end position="333"/>
    </location>
</feature>
<organism evidence="4 5">
    <name type="scientific">Postia placenta MAD-698-R-SB12</name>
    <dbReference type="NCBI Taxonomy" id="670580"/>
    <lineage>
        <taxon>Eukaryota</taxon>
        <taxon>Fungi</taxon>
        <taxon>Dikarya</taxon>
        <taxon>Basidiomycota</taxon>
        <taxon>Agaricomycotina</taxon>
        <taxon>Agaricomycetes</taxon>
        <taxon>Polyporales</taxon>
        <taxon>Adustoporiaceae</taxon>
        <taxon>Rhodonia</taxon>
    </lineage>
</organism>
<dbReference type="AlphaFoldDB" id="A0A1X6N0L6"/>
<feature type="transmembrane region" description="Helical" evidence="2">
    <location>
        <begin position="89"/>
        <end position="110"/>
    </location>
</feature>
<feature type="transmembrane region" description="Helical" evidence="2">
    <location>
        <begin position="122"/>
        <end position="150"/>
    </location>
</feature>
<proteinExistence type="predicted"/>
<gene>
    <name evidence="4" type="ORF">POSPLADRAFT_1039956</name>
</gene>
<accession>A0A1X6N0L6</accession>
<dbReference type="Pfam" id="PF20151">
    <property type="entry name" value="DUF6533"/>
    <property type="match status" value="1"/>
</dbReference>
<protein>
    <recommendedName>
        <fullName evidence="3">DUF6533 domain-containing protein</fullName>
    </recommendedName>
</protein>
<evidence type="ECO:0000259" key="3">
    <source>
        <dbReference type="Pfam" id="PF20151"/>
    </source>
</evidence>
<feature type="transmembrane region" description="Helical" evidence="2">
    <location>
        <begin position="56"/>
        <end position="77"/>
    </location>
</feature>
<dbReference type="RefSeq" id="XP_024338952.1">
    <property type="nucleotide sequence ID" value="XM_024477632.1"/>
</dbReference>
<feature type="transmembrane region" description="Helical" evidence="2">
    <location>
        <begin position="217"/>
        <end position="239"/>
    </location>
</feature>
<keyword evidence="5" id="KW-1185">Reference proteome</keyword>
<dbReference type="EMBL" id="KZ110597">
    <property type="protein sequence ID" value="OSX62158.1"/>
    <property type="molecule type" value="Genomic_DNA"/>
</dbReference>
<dbReference type="GeneID" id="36322582"/>
<evidence type="ECO:0000313" key="4">
    <source>
        <dbReference type="EMBL" id="OSX62158.1"/>
    </source>
</evidence>
<keyword evidence="2" id="KW-0472">Membrane</keyword>
<sequence>MANETTAALLRTFLEDVRTIRYSELASSTIIVFDHLITLDQEYNLIWTSSWTLGKCLFLVNRYYTLLTLVFNNYALFSPNMTDSLSLSWYMWQGWTGVIAFVIAEMILQLRLYALYLLDKRVLAFMVTVSLCAAAASASVMGSVLSKITATAHPFPGHNFCVVGNVSDHFYAFWIPMLASESVLCGLAVYRFMQNHRSRSTLFQTGRRLVENLIRDSVFYFVVMFATYFTNTLIFIFGAAAKMEIPIGFAVALSCVMGNRLCLNVRGMVRGEDPLPSESGLLSESSDDMPVFTVECGTPLSAMQMTELRSMRSMRSVRSARSARSMSGWSTPV</sequence>
<dbReference type="Proteomes" id="UP000194127">
    <property type="component" value="Unassembled WGS sequence"/>
</dbReference>
<dbReference type="OrthoDB" id="3349377at2759"/>
<feature type="domain" description="DUF6533" evidence="3">
    <location>
        <begin position="22"/>
        <end position="67"/>
    </location>
</feature>